<evidence type="ECO:0000259" key="1">
    <source>
        <dbReference type="Pfam" id="PF01079"/>
    </source>
</evidence>
<dbReference type="AlphaFoldDB" id="A0A7S2THC2"/>
<dbReference type="GO" id="GO:0016540">
    <property type="term" value="P:protein autoprocessing"/>
    <property type="evidence" value="ECO:0007669"/>
    <property type="project" value="InterPro"/>
</dbReference>
<organism evidence="2">
    <name type="scientific">Lotharella oceanica</name>
    <dbReference type="NCBI Taxonomy" id="641309"/>
    <lineage>
        <taxon>Eukaryota</taxon>
        <taxon>Sar</taxon>
        <taxon>Rhizaria</taxon>
        <taxon>Cercozoa</taxon>
        <taxon>Chlorarachniophyceae</taxon>
        <taxon>Lotharella</taxon>
    </lineage>
</organism>
<proteinExistence type="predicted"/>
<sequence length="196" mass="20500">MSEVALGDRIKVAIGVSPGTFDFAFAPVVFLPHARDNTREATFVTIETSGGHSISATEDHLLVATVSCSSSSGDWIVPSGGGLVEAGKISVGMCLRRSGGGVWEKVAGVRTWRGSGVHTVVTSHPSGLIVVDGFTVSSFGRLHSLTNLYYHMVRLLARVLPAWVLGMPILVATNQMLGGDFTAVRAAAHLSTIAVA</sequence>
<dbReference type="EMBL" id="HBHP01004753">
    <property type="protein sequence ID" value="CAD9749944.1"/>
    <property type="molecule type" value="Transcribed_RNA"/>
</dbReference>
<protein>
    <recommendedName>
        <fullName evidence="1">Hedgehog protein Hint domain-containing protein</fullName>
    </recommendedName>
</protein>
<dbReference type="Pfam" id="PF01079">
    <property type="entry name" value="Hint"/>
    <property type="match status" value="1"/>
</dbReference>
<name>A0A7S2THC2_9EUKA</name>
<reference evidence="2" key="1">
    <citation type="submission" date="2021-01" db="EMBL/GenBank/DDBJ databases">
        <authorList>
            <person name="Corre E."/>
            <person name="Pelletier E."/>
            <person name="Niang G."/>
            <person name="Scheremetjew M."/>
            <person name="Finn R."/>
            <person name="Kale V."/>
            <person name="Holt S."/>
            <person name="Cochrane G."/>
            <person name="Meng A."/>
            <person name="Brown T."/>
            <person name="Cohen L."/>
        </authorList>
    </citation>
    <scope>NUCLEOTIDE SEQUENCE</scope>
    <source>
        <strain evidence="2">CCMP622</strain>
    </source>
</reference>
<evidence type="ECO:0000313" key="2">
    <source>
        <dbReference type="EMBL" id="CAD9749944.1"/>
    </source>
</evidence>
<dbReference type="InterPro" id="IPR036844">
    <property type="entry name" value="Hint_dom_sf"/>
</dbReference>
<feature type="domain" description="Hedgehog protein Hint" evidence="1">
    <location>
        <begin position="1"/>
        <end position="159"/>
    </location>
</feature>
<dbReference type="InterPro" id="IPR001767">
    <property type="entry name" value="Hedgehog_Hint"/>
</dbReference>
<accession>A0A7S2THC2</accession>
<dbReference type="CDD" id="cd00081">
    <property type="entry name" value="Hint"/>
    <property type="match status" value="1"/>
</dbReference>
<dbReference type="Gene3D" id="2.170.16.10">
    <property type="entry name" value="Hedgehog/Intein (Hint) domain"/>
    <property type="match status" value="1"/>
</dbReference>
<dbReference type="SUPFAM" id="SSF51294">
    <property type="entry name" value="Hedgehog/intein (Hint) domain"/>
    <property type="match status" value="1"/>
</dbReference>
<gene>
    <name evidence="2" type="ORF">LSP00402_LOCUS2956</name>
</gene>